<dbReference type="PANTHER" id="PTHR21549">
    <property type="entry name" value="MUTATED IN BLADDER CANCER 1"/>
    <property type="match status" value="1"/>
</dbReference>
<evidence type="ECO:0000256" key="1">
    <source>
        <dbReference type="ARBA" id="ARBA00023054"/>
    </source>
</evidence>
<dbReference type="PANTHER" id="PTHR21549:SF1">
    <property type="entry name" value="COILED-COIL DOMAIN-CONTAINING PROTEIN 148"/>
    <property type="match status" value="1"/>
</dbReference>
<evidence type="ECO:0000313" key="4">
    <source>
        <dbReference type="EMBL" id="KAJ8024659.1"/>
    </source>
</evidence>
<evidence type="ECO:0008006" key="6">
    <source>
        <dbReference type="Google" id="ProtNLM"/>
    </source>
</evidence>
<feature type="compositionally biased region" description="Basic and acidic residues" evidence="3">
    <location>
        <begin position="618"/>
        <end position="643"/>
    </location>
</feature>
<gene>
    <name evidence="4" type="ORF">HOLleu_34620</name>
</gene>
<organism evidence="4 5">
    <name type="scientific">Holothuria leucospilota</name>
    <name type="common">Black long sea cucumber</name>
    <name type="synonym">Mertensiothuria leucospilota</name>
    <dbReference type="NCBI Taxonomy" id="206669"/>
    <lineage>
        <taxon>Eukaryota</taxon>
        <taxon>Metazoa</taxon>
        <taxon>Echinodermata</taxon>
        <taxon>Eleutherozoa</taxon>
        <taxon>Echinozoa</taxon>
        <taxon>Holothuroidea</taxon>
        <taxon>Aspidochirotacea</taxon>
        <taxon>Aspidochirotida</taxon>
        <taxon>Holothuriidae</taxon>
        <taxon>Holothuria</taxon>
    </lineage>
</organism>
<dbReference type="Proteomes" id="UP001152320">
    <property type="component" value="Chromosome 18"/>
</dbReference>
<keyword evidence="5" id="KW-1185">Reference proteome</keyword>
<dbReference type="OrthoDB" id="448087at2759"/>
<dbReference type="EMBL" id="JAIZAY010000018">
    <property type="protein sequence ID" value="KAJ8024659.1"/>
    <property type="molecule type" value="Genomic_DNA"/>
</dbReference>
<feature type="region of interest" description="Disordered" evidence="3">
    <location>
        <begin position="455"/>
        <end position="481"/>
    </location>
</feature>
<reference evidence="4" key="1">
    <citation type="submission" date="2021-10" db="EMBL/GenBank/DDBJ databases">
        <title>Tropical sea cucumber genome reveals ecological adaptation and Cuvierian tubules defense mechanism.</title>
        <authorList>
            <person name="Chen T."/>
        </authorList>
    </citation>
    <scope>NUCLEOTIDE SEQUENCE</scope>
    <source>
        <strain evidence="4">Nanhai2018</strain>
        <tissue evidence="4">Muscle</tissue>
    </source>
</reference>
<keyword evidence="1 2" id="KW-0175">Coiled coil</keyword>
<sequence length="643" mass="76502">MFTSSRKKSTQSITLPFFQCLKMTGRDYRAFLSTHRSGLREIGRTDEADKLLVRMKEGFGSSRYQKQDYEKLRMMALEKKISANRSLLKMNKLQATSQSHKENTLLKQHRTVWKQNMIKLENARKTAASDQSGYFDDATSEMSHISMFMLDMEELKLQLDSEREEFKNATVDPVWNLREDLQAWINDHETKLKANVTLALRTEHEEVSKVVKDVKEQQEKILKHLEQDQLALEEDLDTDFLRLVGEGGGKRVIEGIPEEAEDLECPDDDLRDLILTEFLLLDNKFKDKLKELDQKYEHVLRPPLGGWKREDHFHFQVILEQYPFTLNNRRALYMDRLKRQFPRKTRAELVEHEEWITAMKYYKELRKTQITCWARAKEELYHKAVATFADAFLAEELHWIEAINKKKQQEICSELYKKVQKWREQKLEAAKLEAELQMKNREKLERQRRLEEEINKKKRAADKEKISAFHEKRRQEEEQEEEEKKKKLEILQKEMEEQAKIDKERVDYRKQMQEEKRLQLEGKKHQEYLDEVEREKRLDAIRQLVAVHVESDPYRVMKPTKASNAKIGIGAEEDINIQRPLFDMQGFSSDQVTSDPRIKLEEALRKAGLHKNPYARKMIFETKPQKAPRRDMESTVLKNMEKQ</sequence>
<evidence type="ECO:0000256" key="3">
    <source>
        <dbReference type="SAM" id="MobiDB-lite"/>
    </source>
</evidence>
<feature type="coiled-coil region" evidence="2">
    <location>
        <begin position="145"/>
        <end position="172"/>
    </location>
</feature>
<dbReference type="InterPro" id="IPR039902">
    <property type="entry name" value="CCDC148/CCDC112"/>
</dbReference>
<accession>A0A9Q0YQB8</accession>
<dbReference type="AlphaFoldDB" id="A0A9Q0YQB8"/>
<feature type="region of interest" description="Disordered" evidence="3">
    <location>
        <begin position="615"/>
        <end position="643"/>
    </location>
</feature>
<evidence type="ECO:0000313" key="5">
    <source>
        <dbReference type="Proteomes" id="UP001152320"/>
    </source>
</evidence>
<name>A0A9Q0YQB8_HOLLE</name>
<proteinExistence type="predicted"/>
<evidence type="ECO:0000256" key="2">
    <source>
        <dbReference type="SAM" id="Coils"/>
    </source>
</evidence>
<comment type="caution">
    <text evidence="4">The sequence shown here is derived from an EMBL/GenBank/DDBJ whole genome shotgun (WGS) entry which is preliminary data.</text>
</comment>
<protein>
    <recommendedName>
        <fullName evidence="6">Coiled-coil domain-containing protein 148</fullName>
    </recommendedName>
</protein>